<evidence type="ECO:0000313" key="2">
    <source>
        <dbReference type="EMBL" id="ANE80524.1"/>
    </source>
</evidence>
<gene>
    <name evidence="2" type="ORF">A7U43_15460</name>
</gene>
<dbReference type="OrthoDB" id="5244297at2"/>
<dbReference type="EMBL" id="CP015596">
    <property type="protein sequence ID" value="ANE80524.1"/>
    <property type="molecule type" value="Genomic_DNA"/>
</dbReference>
<evidence type="ECO:0000313" key="3">
    <source>
        <dbReference type="Proteomes" id="UP000077143"/>
    </source>
</evidence>
<feature type="transmembrane region" description="Helical" evidence="1">
    <location>
        <begin position="47"/>
        <end position="73"/>
    </location>
</feature>
<dbReference type="KEGG" id="madi:A7U43_15460"/>
<keyword evidence="1" id="KW-0812">Transmembrane</keyword>
<feature type="transmembrane region" description="Helical" evidence="1">
    <location>
        <begin position="6"/>
        <end position="26"/>
    </location>
</feature>
<dbReference type="PANTHER" id="PTHR31272">
    <property type="entry name" value="CYTOCHROME C-TYPE BIOGENESIS PROTEIN HI_1454-RELATED"/>
    <property type="match status" value="1"/>
</dbReference>
<dbReference type="PANTHER" id="PTHR31272:SF4">
    <property type="entry name" value="CYTOCHROME C-TYPE BIOGENESIS PROTEIN HI_1454-RELATED"/>
    <property type="match status" value="1"/>
</dbReference>
<keyword evidence="3" id="KW-1185">Reference proteome</keyword>
<dbReference type="RefSeq" id="WP_067996921.1">
    <property type="nucleotide sequence ID" value="NZ_CP015596.1"/>
</dbReference>
<keyword evidence="1" id="KW-0472">Membrane</keyword>
<evidence type="ECO:0000256" key="1">
    <source>
        <dbReference type="SAM" id="Phobius"/>
    </source>
</evidence>
<feature type="transmembrane region" description="Helical" evidence="1">
    <location>
        <begin position="79"/>
        <end position="100"/>
    </location>
</feature>
<accession>A0A172UP52</accession>
<proteinExistence type="predicted"/>
<feature type="transmembrane region" description="Helical" evidence="1">
    <location>
        <begin position="255"/>
        <end position="273"/>
    </location>
</feature>
<dbReference type="AlphaFoldDB" id="A0A172UP52"/>
<keyword evidence="1" id="KW-1133">Transmembrane helix</keyword>
<feature type="transmembrane region" description="Helical" evidence="1">
    <location>
        <begin position="159"/>
        <end position="182"/>
    </location>
</feature>
<name>A0A172UP52_9MYCO</name>
<protein>
    <submittedName>
        <fullName evidence="2">Uncharacterized protein</fullName>
    </submittedName>
</protein>
<organism evidence="2 3">
    <name type="scientific">Mycobacterium adipatum</name>
    <dbReference type="NCBI Taxonomy" id="1682113"/>
    <lineage>
        <taxon>Bacteria</taxon>
        <taxon>Bacillati</taxon>
        <taxon>Actinomycetota</taxon>
        <taxon>Actinomycetes</taxon>
        <taxon>Mycobacteriales</taxon>
        <taxon>Mycobacteriaceae</taxon>
        <taxon>Mycobacterium</taxon>
    </lineage>
</organism>
<dbReference type="InterPro" id="IPR051790">
    <property type="entry name" value="Cytochrome_c-biogenesis_DsbD"/>
</dbReference>
<feature type="transmembrane region" description="Helical" evidence="1">
    <location>
        <begin position="121"/>
        <end position="147"/>
    </location>
</feature>
<sequence>MDDDLLGVAFAAGLIAAVNPCGFAMLPGYLSLVIRTDTGTTRAVGRAVIATAAMTTGVLGVFVAFGALTVSVASTVQQYVPFATVLIGVALMVLGGWLLAGKSLGLPVRPSSRWAPTARVGSMLGYGVGFALASLSCTVGPFLAVAAGAARAPSWREGVLVYLAYAGGFAVIVGALAVSTAFASSALLDRVRRILPYVNRISGVLLVLVGAYVAYYGGYEIRLFHASGDPADPVIGAAGRLQGAMAGWVHAGGGWPWLALLLAVLSIAAAIELSRRAARSRRQSATEP</sequence>
<dbReference type="STRING" id="1682113.A7U43_15460"/>
<dbReference type="Proteomes" id="UP000077143">
    <property type="component" value="Chromosome"/>
</dbReference>
<feature type="transmembrane region" description="Helical" evidence="1">
    <location>
        <begin position="194"/>
        <end position="215"/>
    </location>
</feature>
<reference evidence="2 3" key="1">
    <citation type="submission" date="2016-05" db="EMBL/GenBank/DDBJ databases">
        <title>Complete genome sequence of a phthalic acid esters degrading Mycobacterium sp. YC-RL4.</title>
        <authorList>
            <person name="Ren L."/>
            <person name="Fan S."/>
            <person name="Ruth N."/>
            <person name="Jia Y."/>
            <person name="Wang J."/>
            <person name="Qiao C."/>
        </authorList>
    </citation>
    <scope>NUCLEOTIDE SEQUENCE [LARGE SCALE GENOMIC DNA]</scope>
    <source>
        <strain evidence="2 3">YC-RL4</strain>
    </source>
</reference>